<dbReference type="NCBIfam" id="NF002270">
    <property type="entry name" value="PRK01202.1"/>
    <property type="match status" value="1"/>
</dbReference>
<evidence type="ECO:0000259" key="3">
    <source>
        <dbReference type="PROSITE" id="PS50968"/>
    </source>
</evidence>
<dbReference type="InterPro" id="IPR033753">
    <property type="entry name" value="GCV_H/Fam206"/>
</dbReference>
<dbReference type="GO" id="GO:0009249">
    <property type="term" value="P:protein lipoylation"/>
    <property type="evidence" value="ECO:0007669"/>
    <property type="project" value="TreeGrafter"/>
</dbReference>
<reference evidence="4" key="1">
    <citation type="submission" date="2018-05" db="EMBL/GenBank/DDBJ databases">
        <authorList>
            <person name="Lanie J.A."/>
            <person name="Ng W.-L."/>
            <person name="Kazmierczak K.M."/>
            <person name="Andrzejewski T.M."/>
            <person name="Davidsen T.M."/>
            <person name="Wayne K.J."/>
            <person name="Tettelin H."/>
            <person name="Glass J.I."/>
            <person name="Rusch D."/>
            <person name="Podicherti R."/>
            <person name="Tsui H.-C.T."/>
            <person name="Winkler M.E."/>
        </authorList>
    </citation>
    <scope>NUCLEOTIDE SEQUENCE</scope>
</reference>
<dbReference type="PANTHER" id="PTHR11715:SF3">
    <property type="entry name" value="GLYCINE CLEAVAGE SYSTEM H PROTEIN-RELATED"/>
    <property type="match status" value="1"/>
</dbReference>
<dbReference type="InterPro" id="IPR003016">
    <property type="entry name" value="2-oxoA_DH_lipoyl-BS"/>
</dbReference>
<dbReference type="EMBL" id="UINC01054314">
    <property type="protein sequence ID" value="SVB71864.1"/>
    <property type="molecule type" value="Genomic_DNA"/>
</dbReference>
<dbReference type="AlphaFoldDB" id="A0A382GB54"/>
<evidence type="ECO:0000256" key="1">
    <source>
        <dbReference type="ARBA" id="ARBA00009249"/>
    </source>
</evidence>
<feature type="domain" description="Lipoyl-binding" evidence="3">
    <location>
        <begin position="21"/>
        <end position="103"/>
    </location>
</feature>
<dbReference type="NCBIfam" id="TIGR00527">
    <property type="entry name" value="gcvH"/>
    <property type="match status" value="1"/>
</dbReference>
<dbReference type="Gene3D" id="2.40.50.100">
    <property type="match status" value="1"/>
</dbReference>
<dbReference type="PANTHER" id="PTHR11715">
    <property type="entry name" value="GLYCINE CLEAVAGE SYSTEM H PROTEIN"/>
    <property type="match status" value="1"/>
</dbReference>
<keyword evidence="2" id="KW-0450">Lipoyl</keyword>
<sequence>MENKMLRYTEDHEWINLDGNIGTVGISPHAVEQLGDIVFIELPEVGASVNKGAAAAVFESVKAASEIYSPASGKITDVNSGMLEDLTAITAENAMDNWIFKIKINNETDLDGLMDEEKYNAMIS</sequence>
<accession>A0A382GB54</accession>
<dbReference type="CDD" id="cd06848">
    <property type="entry name" value="GCS_H"/>
    <property type="match status" value="1"/>
</dbReference>
<dbReference type="InterPro" id="IPR011053">
    <property type="entry name" value="Single_hybrid_motif"/>
</dbReference>
<dbReference type="GO" id="GO:0005960">
    <property type="term" value="C:glycine cleavage complex"/>
    <property type="evidence" value="ECO:0007669"/>
    <property type="project" value="InterPro"/>
</dbReference>
<gene>
    <name evidence="4" type="ORF">METZ01_LOCUS224718</name>
</gene>
<protein>
    <recommendedName>
        <fullName evidence="3">Lipoyl-binding domain-containing protein</fullName>
    </recommendedName>
</protein>
<dbReference type="HAMAP" id="MF_00272">
    <property type="entry name" value="GcvH"/>
    <property type="match status" value="1"/>
</dbReference>
<name>A0A382GB54_9ZZZZ</name>
<organism evidence="4">
    <name type="scientific">marine metagenome</name>
    <dbReference type="NCBI Taxonomy" id="408172"/>
    <lineage>
        <taxon>unclassified sequences</taxon>
        <taxon>metagenomes</taxon>
        <taxon>ecological metagenomes</taxon>
    </lineage>
</organism>
<dbReference type="GO" id="GO:0005737">
    <property type="term" value="C:cytoplasm"/>
    <property type="evidence" value="ECO:0007669"/>
    <property type="project" value="TreeGrafter"/>
</dbReference>
<dbReference type="PROSITE" id="PS00189">
    <property type="entry name" value="LIPOYL"/>
    <property type="match status" value="1"/>
</dbReference>
<dbReference type="SUPFAM" id="SSF51230">
    <property type="entry name" value="Single hybrid motif"/>
    <property type="match status" value="1"/>
</dbReference>
<dbReference type="InterPro" id="IPR002930">
    <property type="entry name" value="GCV_H"/>
</dbReference>
<evidence type="ECO:0000256" key="2">
    <source>
        <dbReference type="ARBA" id="ARBA00022823"/>
    </source>
</evidence>
<dbReference type="InterPro" id="IPR017453">
    <property type="entry name" value="GCV_H_sub"/>
</dbReference>
<dbReference type="InterPro" id="IPR000089">
    <property type="entry name" value="Biotin_lipoyl"/>
</dbReference>
<dbReference type="Pfam" id="PF01597">
    <property type="entry name" value="GCV_H"/>
    <property type="match status" value="1"/>
</dbReference>
<evidence type="ECO:0000313" key="4">
    <source>
        <dbReference type="EMBL" id="SVB71864.1"/>
    </source>
</evidence>
<dbReference type="GO" id="GO:0019464">
    <property type="term" value="P:glycine decarboxylation via glycine cleavage system"/>
    <property type="evidence" value="ECO:0007669"/>
    <property type="project" value="InterPro"/>
</dbReference>
<dbReference type="PROSITE" id="PS50968">
    <property type="entry name" value="BIOTINYL_LIPOYL"/>
    <property type="match status" value="1"/>
</dbReference>
<proteinExistence type="inferred from homology"/>
<comment type="similarity">
    <text evidence="1">Belongs to the GcvH family.</text>
</comment>